<comment type="caution">
    <text evidence="14">The sequence shown here is derived from an EMBL/GenBank/DDBJ whole genome shotgun (WGS) entry which is preliminary data.</text>
</comment>
<feature type="compositionally biased region" description="Basic and acidic residues" evidence="10">
    <location>
        <begin position="467"/>
        <end position="481"/>
    </location>
</feature>
<feature type="domain" description="PHD-type" evidence="13">
    <location>
        <begin position="85"/>
        <end position="188"/>
    </location>
</feature>
<dbReference type="InterPro" id="IPR034732">
    <property type="entry name" value="EPHD"/>
</dbReference>
<evidence type="ECO:0000313" key="14">
    <source>
        <dbReference type="EMBL" id="TRZ00054.1"/>
    </source>
</evidence>
<feature type="non-terminal residue" evidence="14">
    <location>
        <position position="1"/>
    </location>
</feature>
<dbReference type="GO" id="GO:0008270">
    <property type="term" value="F:zinc ion binding"/>
    <property type="evidence" value="ECO:0007669"/>
    <property type="project" value="UniProtKB-KW"/>
</dbReference>
<keyword evidence="8" id="KW-0539">Nucleus</keyword>
<proteinExistence type="predicted"/>
<accession>A0A553RD15</accession>
<reference evidence="14 15" key="1">
    <citation type="journal article" date="2019" name="Sci. Data">
        <title>Hybrid genome assembly and annotation of Danionella translucida.</title>
        <authorList>
            <person name="Kadobianskyi M."/>
            <person name="Schulze L."/>
            <person name="Schuelke M."/>
            <person name="Judkewitz B."/>
        </authorList>
    </citation>
    <scope>NUCLEOTIDE SEQUENCE [LARGE SCALE GENOMIC DNA]</scope>
    <source>
        <strain evidence="14 15">Bolton</strain>
    </source>
</reference>
<evidence type="ECO:0000259" key="13">
    <source>
        <dbReference type="PROSITE" id="PS51805"/>
    </source>
</evidence>
<keyword evidence="4 9" id="KW-0863">Zinc-finger</keyword>
<dbReference type="GO" id="GO:0045944">
    <property type="term" value="P:positive regulation of transcription by RNA polymerase II"/>
    <property type="evidence" value="ECO:0007669"/>
    <property type="project" value="TreeGrafter"/>
</dbReference>
<dbReference type="InterPro" id="IPR019787">
    <property type="entry name" value="Znf_PHD-finger"/>
</dbReference>
<dbReference type="PROSITE" id="PS50089">
    <property type="entry name" value="ZF_RING_2"/>
    <property type="match status" value="1"/>
</dbReference>
<dbReference type="PROSITE" id="PS51805">
    <property type="entry name" value="EPHD"/>
    <property type="match status" value="1"/>
</dbReference>
<evidence type="ECO:0000256" key="3">
    <source>
        <dbReference type="ARBA" id="ARBA00022737"/>
    </source>
</evidence>
<feature type="compositionally biased region" description="Polar residues" evidence="10">
    <location>
        <begin position="520"/>
        <end position="535"/>
    </location>
</feature>
<name>A0A553RD15_9TELE</name>
<dbReference type="SMART" id="SM00249">
    <property type="entry name" value="PHD"/>
    <property type="match status" value="6"/>
</dbReference>
<dbReference type="GO" id="GO:0042800">
    <property type="term" value="F:histone H3K4 methyltransferase activity"/>
    <property type="evidence" value="ECO:0007669"/>
    <property type="project" value="TreeGrafter"/>
</dbReference>
<evidence type="ECO:0000256" key="2">
    <source>
        <dbReference type="ARBA" id="ARBA00022723"/>
    </source>
</evidence>
<feature type="compositionally biased region" description="Basic residues" evidence="10">
    <location>
        <begin position="673"/>
        <end position="686"/>
    </location>
</feature>
<dbReference type="FunFam" id="3.30.40.10:FF:000095">
    <property type="entry name" value="Histone-lysine N-methyltransferase 2C"/>
    <property type="match status" value="1"/>
</dbReference>
<keyword evidence="6" id="KW-0805">Transcription regulation</keyword>
<evidence type="ECO:0000313" key="15">
    <source>
        <dbReference type="Proteomes" id="UP000316079"/>
    </source>
</evidence>
<protein>
    <submittedName>
        <fullName evidence="14">Uncharacterized protein</fullName>
    </submittedName>
</protein>
<dbReference type="CDD" id="cd15509">
    <property type="entry name" value="PHD1_KMT2C_like"/>
    <property type="match status" value="1"/>
</dbReference>
<dbReference type="SMART" id="SM00184">
    <property type="entry name" value="RING"/>
    <property type="match status" value="4"/>
</dbReference>
<dbReference type="InterPro" id="IPR001841">
    <property type="entry name" value="Znf_RING"/>
</dbReference>
<evidence type="ECO:0000256" key="10">
    <source>
        <dbReference type="SAM" id="MobiDB-lite"/>
    </source>
</evidence>
<feature type="domain" description="PHD-type" evidence="11">
    <location>
        <begin position="808"/>
        <end position="854"/>
    </location>
</feature>
<feature type="domain" description="RING-type" evidence="12">
    <location>
        <begin position="201"/>
        <end position="246"/>
    </location>
</feature>
<dbReference type="InterPro" id="IPR013083">
    <property type="entry name" value="Znf_RING/FYVE/PHD"/>
</dbReference>
<dbReference type="Gene3D" id="3.30.40.10">
    <property type="entry name" value="Zinc/RING finger domain, C3HC4 (zinc finger)"/>
    <property type="match status" value="4"/>
</dbReference>
<keyword evidence="15" id="KW-1185">Reference proteome</keyword>
<dbReference type="CDD" id="cd15513">
    <property type="entry name" value="PHD5_KMT2C_like"/>
    <property type="match status" value="1"/>
</dbReference>
<dbReference type="Pfam" id="PF00628">
    <property type="entry name" value="PHD"/>
    <property type="match status" value="3"/>
</dbReference>
<evidence type="ECO:0000259" key="12">
    <source>
        <dbReference type="PROSITE" id="PS50089"/>
    </source>
</evidence>
<dbReference type="Pfam" id="PF13771">
    <property type="entry name" value="zf-HC5HC2H"/>
    <property type="match status" value="1"/>
</dbReference>
<evidence type="ECO:0000256" key="8">
    <source>
        <dbReference type="ARBA" id="ARBA00023242"/>
    </source>
</evidence>
<comment type="subcellular location">
    <subcellularLocation>
        <location evidence="1">Nucleus</location>
    </subcellularLocation>
</comment>
<feature type="region of interest" description="Disordered" evidence="10">
    <location>
        <begin position="460"/>
        <end position="637"/>
    </location>
</feature>
<dbReference type="AlphaFoldDB" id="A0A553RD15"/>
<gene>
    <name evidence="14" type="ORF">DNTS_033595</name>
</gene>
<feature type="compositionally biased region" description="Polar residues" evidence="10">
    <location>
        <begin position="612"/>
        <end position="626"/>
    </location>
</feature>
<dbReference type="PROSITE" id="PS50016">
    <property type="entry name" value="ZF_PHD_2"/>
    <property type="match status" value="3"/>
</dbReference>
<organism evidence="14 15">
    <name type="scientific">Danionella cerebrum</name>
    <dbReference type="NCBI Taxonomy" id="2873325"/>
    <lineage>
        <taxon>Eukaryota</taxon>
        <taxon>Metazoa</taxon>
        <taxon>Chordata</taxon>
        <taxon>Craniata</taxon>
        <taxon>Vertebrata</taxon>
        <taxon>Euteleostomi</taxon>
        <taxon>Actinopterygii</taxon>
        <taxon>Neopterygii</taxon>
        <taxon>Teleostei</taxon>
        <taxon>Ostariophysi</taxon>
        <taxon>Cypriniformes</taxon>
        <taxon>Danionidae</taxon>
        <taxon>Danioninae</taxon>
        <taxon>Danionella</taxon>
    </lineage>
</organism>
<dbReference type="OrthoDB" id="308383at2759"/>
<dbReference type="InterPro" id="IPR011011">
    <property type="entry name" value="Znf_FYVE_PHD"/>
</dbReference>
<dbReference type="EMBL" id="SRMA01024841">
    <property type="protein sequence ID" value="TRZ00054.1"/>
    <property type="molecule type" value="Genomic_DNA"/>
</dbReference>
<dbReference type="SUPFAM" id="SSF57903">
    <property type="entry name" value="FYVE/PHD zinc finger"/>
    <property type="match status" value="5"/>
</dbReference>
<dbReference type="FunFam" id="3.30.40.10:FF:000080">
    <property type="entry name" value="Histone-lysine N-methyltransferase 2C"/>
    <property type="match status" value="1"/>
</dbReference>
<feature type="domain" description="PHD-type" evidence="11">
    <location>
        <begin position="245"/>
        <end position="295"/>
    </location>
</feature>
<dbReference type="GO" id="GO:0044666">
    <property type="term" value="C:MLL3/4 complex"/>
    <property type="evidence" value="ECO:0007669"/>
    <property type="project" value="TreeGrafter"/>
</dbReference>
<feature type="domain" description="PHD-type" evidence="11">
    <location>
        <begin position="198"/>
        <end position="248"/>
    </location>
</feature>
<evidence type="ECO:0000256" key="5">
    <source>
        <dbReference type="ARBA" id="ARBA00022833"/>
    </source>
</evidence>
<feature type="compositionally biased region" description="Basic and acidic residues" evidence="10">
    <location>
        <begin position="537"/>
        <end position="546"/>
    </location>
</feature>
<dbReference type="PANTHER" id="PTHR45888">
    <property type="entry name" value="HL01030P-RELATED"/>
    <property type="match status" value="1"/>
</dbReference>
<dbReference type="Proteomes" id="UP000316079">
    <property type="component" value="Unassembled WGS sequence"/>
</dbReference>
<feature type="compositionally biased region" description="Basic and acidic residues" evidence="10">
    <location>
        <begin position="590"/>
        <end position="610"/>
    </location>
</feature>
<dbReference type="GO" id="GO:0003713">
    <property type="term" value="F:transcription coactivator activity"/>
    <property type="evidence" value="ECO:0007669"/>
    <property type="project" value="TreeGrafter"/>
</dbReference>
<dbReference type="InterPro" id="IPR001965">
    <property type="entry name" value="Znf_PHD"/>
</dbReference>
<feature type="region of interest" description="Disordered" evidence="10">
    <location>
        <begin position="1"/>
        <end position="32"/>
    </location>
</feature>
<evidence type="ECO:0000256" key="1">
    <source>
        <dbReference type="ARBA" id="ARBA00004123"/>
    </source>
</evidence>
<evidence type="ECO:0000256" key="7">
    <source>
        <dbReference type="ARBA" id="ARBA00023163"/>
    </source>
</evidence>
<evidence type="ECO:0000259" key="11">
    <source>
        <dbReference type="PROSITE" id="PS50016"/>
    </source>
</evidence>
<evidence type="ECO:0000256" key="4">
    <source>
        <dbReference type="ARBA" id="ARBA00022771"/>
    </source>
</evidence>
<evidence type="ECO:0000256" key="6">
    <source>
        <dbReference type="ARBA" id="ARBA00023015"/>
    </source>
</evidence>
<keyword evidence="5" id="KW-0862">Zinc</keyword>
<keyword evidence="3" id="KW-0677">Repeat</keyword>
<feature type="compositionally biased region" description="Acidic residues" evidence="10">
    <location>
        <begin position="488"/>
        <end position="502"/>
    </location>
</feature>
<keyword evidence="2" id="KW-0479">Metal-binding</keyword>
<evidence type="ECO:0000256" key="9">
    <source>
        <dbReference type="PROSITE-ProRule" id="PRU00175"/>
    </source>
</evidence>
<feature type="compositionally biased region" description="Acidic residues" evidence="10">
    <location>
        <begin position="572"/>
        <end position="588"/>
    </location>
</feature>
<keyword evidence="7" id="KW-0804">Transcription</keyword>
<sequence length="854" mass="92757">DDGTPAKESVQAEDLSTPGAAEDISGSSLDTSGSSLETVRACALCNCVERSLHGQRELRCFGPSPDRPSLKPSVSIFPAAGNDDLSSIGFSESTCVASLFNDTGSCWVHHWCAVWSEGVQQSEGEVLINVDKAVCSGIQRPCDYCKRMGATIPCQAEGCSRFYHFPCSAASGSFQSMKQLVLLCPDHIDKAEEIAGEEAWCAVCDSAGDLTGLLFCTGCGQHYHDACLEISATPLQRSGWQCPECKVCQTCRQPGEDSKMLVCDACDKGYHTFCLLPAMDSVPPDSWKCKRCRVCIDCGMRGLKLPGSEQWFESYTVCEGCQRRRTSVCGVCSKVTEASVSLQHCCAICHRWVHGDCALLSGPPEEKCICLLCKDITDEVPESEVATTQEDKKADLEVPVELGPDCEVAEIPGVKESMVEVGLSPEAAVVHNKSTAVQTGSDVASEADGKQTVVETAAESVEMEGVEISKDTHDPPVKDSPESPAQDTTDEVHDDEDDDDVDETHKEKQEQSLVGVAETKPSSLCSQAASDNVTMDDSERRQEETINKIAPSSAPQTEIALLSDTDERMGQSEDDEEEDDQGLEESLDEAPLKDENQRRKQLQEDMKLVLDETSNISHGDESSSGFLGSPGEPDSQMLSMELVPTDRLRSDSLLTETEDSLPFDSLKCDGEKVKRRGSPGRSRVKQGRGGGFPGRRRPRGGGGSGRGRGRSRLKAMASCIDAFLLSMTTDTGLSKEEEEEEDDSMQNTVVLFSNTDKFVLQQDMCVVCGSFGQGVEGQLLACAQCSQCYHPYCITKMMLRKGWRCLECIVCEVCGKASDPSRLLLCDDCDVSYHTYCLDPPLQTVPKGGWKCKW</sequence>
<feature type="region of interest" description="Disordered" evidence="10">
    <location>
        <begin position="665"/>
        <end position="711"/>
    </location>
</feature>
<dbReference type="STRING" id="623744.A0A553RD15"/>
<dbReference type="PANTHER" id="PTHR45888:SF2">
    <property type="entry name" value="HISTONE-LYSINE N-METHYLTRANSFERASE 2D"/>
    <property type="match status" value="1"/>
</dbReference>